<dbReference type="SUPFAM" id="SSF54909">
    <property type="entry name" value="Dimeric alpha+beta barrel"/>
    <property type="match status" value="1"/>
</dbReference>
<evidence type="ECO:0000313" key="6">
    <source>
        <dbReference type="Proteomes" id="UP001056855"/>
    </source>
</evidence>
<dbReference type="EMBL" id="CP100355">
    <property type="protein sequence ID" value="UTF54602.1"/>
    <property type="molecule type" value="Genomic_DNA"/>
</dbReference>
<dbReference type="InterPro" id="IPR000485">
    <property type="entry name" value="AsnC-type_HTH_dom"/>
</dbReference>
<dbReference type="InterPro" id="IPR036388">
    <property type="entry name" value="WH-like_DNA-bd_sf"/>
</dbReference>
<dbReference type="PROSITE" id="PS50956">
    <property type="entry name" value="HTH_ASNC_2"/>
    <property type="match status" value="1"/>
</dbReference>
<keyword evidence="3" id="KW-0804">Transcription</keyword>
<dbReference type="InterPro" id="IPR019888">
    <property type="entry name" value="Tscrpt_reg_AsnC-like"/>
</dbReference>
<dbReference type="Proteomes" id="UP001056855">
    <property type="component" value="Chromosome"/>
</dbReference>
<keyword evidence="1" id="KW-0805">Transcription regulation</keyword>
<reference evidence="5" key="1">
    <citation type="submission" date="2022-06" db="EMBL/GenBank/DDBJ databases">
        <title>Diverse halophilic archaea isolated from saline environments.</title>
        <authorList>
            <person name="Cui H.-L."/>
        </authorList>
    </citation>
    <scope>NUCLEOTIDE SEQUENCE</scope>
    <source>
        <strain evidence="5">WLHS1</strain>
    </source>
</reference>
<accession>A0A9E7NAA0</accession>
<dbReference type="Gene3D" id="1.10.10.10">
    <property type="entry name" value="Winged helix-like DNA-binding domain superfamily/Winged helix DNA-binding domain"/>
    <property type="match status" value="1"/>
</dbReference>
<dbReference type="PANTHER" id="PTHR30154:SF34">
    <property type="entry name" value="TRANSCRIPTIONAL REGULATOR AZLB"/>
    <property type="match status" value="1"/>
</dbReference>
<name>A0A9E7NAA0_9EURY</name>
<dbReference type="KEGG" id="sawl:NGM29_04830"/>
<evidence type="ECO:0000259" key="4">
    <source>
        <dbReference type="PROSITE" id="PS50956"/>
    </source>
</evidence>
<evidence type="ECO:0000256" key="1">
    <source>
        <dbReference type="ARBA" id="ARBA00023015"/>
    </source>
</evidence>
<dbReference type="GeneID" id="73289346"/>
<keyword evidence="6" id="KW-1185">Reference proteome</keyword>
<evidence type="ECO:0000256" key="2">
    <source>
        <dbReference type="ARBA" id="ARBA00023125"/>
    </source>
</evidence>
<dbReference type="GO" id="GO:0043565">
    <property type="term" value="F:sequence-specific DNA binding"/>
    <property type="evidence" value="ECO:0007669"/>
    <property type="project" value="InterPro"/>
</dbReference>
<gene>
    <name evidence="5" type="ORF">NGM29_04830</name>
</gene>
<evidence type="ECO:0000256" key="3">
    <source>
        <dbReference type="ARBA" id="ARBA00023163"/>
    </source>
</evidence>
<dbReference type="PANTHER" id="PTHR30154">
    <property type="entry name" value="LEUCINE-RESPONSIVE REGULATORY PROTEIN"/>
    <property type="match status" value="1"/>
</dbReference>
<sequence>MSNTRPRGETFDQTDVDLLEYVENDFDVNLNVLSEELGLSKSAIHYRLEKLKDRGVIRGITADLDPVPFGLDMVALTEVSVTHEQGYSEDIGTELAAIDGIEQVYYTMGDVDFVTIVRVQDREQMNEVIDEIVGIEGVKETSSRFVMDEIKSTPRVVSVMSEEMKRVVQDGDR</sequence>
<dbReference type="RefSeq" id="WP_254159295.1">
    <property type="nucleotide sequence ID" value="NZ_CP100355.1"/>
</dbReference>
<dbReference type="AlphaFoldDB" id="A0A9E7NAA0"/>
<dbReference type="Pfam" id="PF13412">
    <property type="entry name" value="HTH_24"/>
    <property type="match status" value="1"/>
</dbReference>
<dbReference type="InterPro" id="IPR011008">
    <property type="entry name" value="Dimeric_a/b-barrel"/>
</dbReference>
<protein>
    <submittedName>
        <fullName evidence="5">Lrp/AsnC family transcriptional regulator</fullName>
    </submittedName>
</protein>
<dbReference type="SMART" id="SM00344">
    <property type="entry name" value="HTH_ASNC"/>
    <property type="match status" value="1"/>
</dbReference>
<dbReference type="InterPro" id="IPR036390">
    <property type="entry name" value="WH_DNA-bd_sf"/>
</dbReference>
<dbReference type="PRINTS" id="PR00033">
    <property type="entry name" value="HTHASNC"/>
</dbReference>
<dbReference type="GO" id="GO:0005829">
    <property type="term" value="C:cytosol"/>
    <property type="evidence" value="ECO:0007669"/>
    <property type="project" value="TreeGrafter"/>
</dbReference>
<dbReference type="InterPro" id="IPR019887">
    <property type="entry name" value="Tscrpt_reg_AsnC/Lrp_C"/>
</dbReference>
<feature type="domain" description="HTH asnC-type" evidence="4">
    <location>
        <begin position="11"/>
        <end position="72"/>
    </location>
</feature>
<dbReference type="SUPFAM" id="SSF46785">
    <property type="entry name" value="Winged helix' DNA-binding domain"/>
    <property type="match status" value="1"/>
</dbReference>
<dbReference type="Pfam" id="PF01037">
    <property type="entry name" value="AsnC_trans_reg"/>
    <property type="match status" value="1"/>
</dbReference>
<dbReference type="Gene3D" id="3.30.70.920">
    <property type="match status" value="1"/>
</dbReference>
<keyword evidence="2" id="KW-0238">DNA-binding</keyword>
<organism evidence="5 6">
    <name type="scientific">Natronosalvus rutilus</name>
    <dbReference type="NCBI Taxonomy" id="2953753"/>
    <lineage>
        <taxon>Archaea</taxon>
        <taxon>Methanobacteriati</taxon>
        <taxon>Methanobacteriota</taxon>
        <taxon>Stenosarchaea group</taxon>
        <taxon>Halobacteria</taxon>
        <taxon>Halobacteriales</taxon>
        <taxon>Natrialbaceae</taxon>
        <taxon>Natronosalvus</taxon>
    </lineage>
</organism>
<proteinExistence type="predicted"/>
<evidence type="ECO:0000313" key="5">
    <source>
        <dbReference type="EMBL" id="UTF54602.1"/>
    </source>
</evidence>
<dbReference type="GO" id="GO:0043200">
    <property type="term" value="P:response to amino acid"/>
    <property type="evidence" value="ECO:0007669"/>
    <property type="project" value="TreeGrafter"/>
</dbReference>